<evidence type="ECO:0000313" key="2">
    <source>
        <dbReference type="EMBL" id="RDI46935.1"/>
    </source>
</evidence>
<proteinExistence type="predicted"/>
<evidence type="ECO:0000259" key="1">
    <source>
        <dbReference type="Pfam" id="PF09012"/>
    </source>
</evidence>
<dbReference type="AlphaFoldDB" id="A0A370GTC9"/>
<feature type="domain" description="Transcriptional regulator HTH-type FeoC" evidence="1">
    <location>
        <begin position="3"/>
        <end position="70"/>
    </location>
</feature>
<dbReference type="Pfam" id="PF09012">
    <property type="entry name" value="FeoC"/>
    <property type="match status" value="1"/>
</dbReference>
<dbReference type="InterPro" id="IPR015102">
    <property type="entry name" value="Tscrpt_reg_HTH_FeoC"/>
</dbReference>
<comment type="caution">
    <text evidence="2">The sequence shown here is derived from an EMBL/GenBank/DDBJ whole genome shotgun (WGS) entry which is preliminary data.</text>
</comment>
<protein>
    <submittedName>
        <fullName evidence="2">FeoC-like transcriptional regulator</fullName>
    </submittedName>
</protein>
<organism evidence="2 3">
    <name type="scientific">Aquicella lusitana</name>
    <dbReference type="NCBI Taxonomy" id="254246"/>
    <lineage>
        <taxon>Bacteria</taxon>
        <taxon>Pseudomonadati</taxon>
        <taxon>Pseudomonadota</taxon>
        <taxon>Gammaproteobacteria</taxon>
        <taxon>Legionellales</taxon>
        <taxon>Coxiellaceae</taxon>
        <taxon>Aquicella</taxon>
    </lineage>
</organism>
<name>A0A370GTC9_9COXI</name>
<dbReference type="EMBL" id="QQAX01000004">
    <property type="protein sequence ID" value="RDI46935.1"/>
    <property type="molecule type" value="Genomic_DNA"/>
</dbReference>
<gene>
    <name evidence="2" type="ORF">C8D86_10458</name>
</gene>
<dbReference type="InterPro" id="IPR036388">
    <property type="entry name" value="WH-like_DNA-bd_sf"/>
</dbReference>
<evidence type="ECO:0000313" key="3">
    <source>
        <dbReference type="Proteomes" id="UP000254720"/>
    </source>
</evidence>
<dbReference type="InterPro" id="IPR036390">
    <property type="entry name" value="WH_DNA-bd_sf"/>
</dbReference>
<reference evidence="2 3" key="1">
    <citation type="submission" date="2018-07" db="EMBL/GenBank/DDBJ databases">
        <title>Genomic Encyclopedia of Type Strains, Phase IV (KMG-IV): sequencing the most valuable type-strain genomes for metagenomic binning, comparative biology and taxonomic classification.</title>
        <authorList>
            <person name="Goeker M."/>
        </authorList>
    </citation>
    <scope>NUCLEOTIDE SEQUENCE [LARGE SCALE GENOMIC DNA]</scope>
    <source>
        <strain evidence="2 3">DSM 16500</strain>
    </source>
</reference>
<dbReference type="RefSeq" id="WP_114833703.1">
    <property type="nucleotide sequence ID" value="NZ_LR699114.1"/>
</dbReference>
<dbReference type="Gene3D" id="1.10.10.10">
    <property type="entry name" value="Winged helix-like DNA-binding domain superfamily/Winged helix DNA-binding domain"/>
    <property type="match status" value="1"/>
</dbReference>
<dbReference type="OrthoDB" id="467062at2"/>
<accession>A0A370GTC9</accession>
<dbReference type="Proteomes" id="UP000254720">
    <property type="component" value="Unassembled WGS sequence"/>
</dbReference>
<sequence length="78" mass="8870">MNLIDIKNHMMQVKIATLGSLCSLFNADPDTIRCLLSHWMRKGKIRQCSKKPACGSQCFKCPVTSTEMYEWVDNTVVC</sequence>
<dbReference type="SUPFAM" id="SSF46785">
    <property type="entry name" value="Winged helix' DNA-binding domain"/>
    <property type="match status" value="1"/>
</dbReference>
<keyword evidence="3" id="KW-1185">Reference proteome</keyword>